<keyword evidence="7 8" id="KW-0472">Membrane</keyword>
<dbReference type="Pfam" id="PF00528">
    <property type="entry name" value="BPD_transp_1"/>
    <property type="match status" value="1"/>
</dbReference>
<dbReference type="GO" id="GO:0005315">
    <property type="term" value="F:phosphate transmembrane transporter activity"/>
    <property type="evidence" value="ECO:0007669"/>
    <property type="project" value="InterPro"/>
</dbReference>
<comment type="caution">
    <text evidence="10">The sequence shown here is derived from an EMBL/GenBank/DDBJ whole genome shotgun (WGS) entry which is preliminary data.</text>
</comment>
<sequence>MNMNAKTTQRIAKVIIWSAALLVLVVLFAIILYILGKGLPEISWAYLTEIPRNMGRSGGISSTIVGTLMVTAVAIIVAMPFGIGTAFYLTEYTKESKITRVIRFSAESLAGIPSIVYGLFGFIFFVTYLKLGWSVLSGGLTMAIMILPTIIRTSEEAIRTVPNLYREVGYSLGATKWQTITKTVFPSALPGIVNGVILSIGRCVAETAAVMLTAGSALRMPTSIMSPTRTMAIHFYILAREGISMESAYGTAALLIILIFIINVVFNIPVNRFVAKGR</sequence>
<organism evidence="10 11">
    <name type="scientific">Proteiniclasticum sediminis</name>
    <dbReference type="NCBI Taxonomy" id="2804028"/>
    <lineage>
        <taxon>Bacteria</taxon>
        <taxon>Bacillati</taxon>
        <taxon>Bacillota</taxon>
        <taxon>Clostridia</taxon>
        <taxon>Eubacteriales</taxon>
        <taxon>Clostridiaceae</taxon>
        <taxon>Proteiniclasticum</taxon>
    </lineage>
</organism>
<dbReference type="Proteomes" id="UP000675379">
    <property type="component" value="Unassembled WGS sequence"/>
</dbReference>
<dbReference type="GO" id="GO:0005886">
    <property type="term" value="C:plasma membrane"/>
    <property type="evidence" value="ECO:0007669"/>
    <property type="project" value="UniProtKB-SubCell"/>
</dbReference>
<dbReference type="PROSITE" id="PS50928">
    <property type="entry name" value="ABC_TM1"/>
    <property type="match status" value="1"/>
</dbReference>
<dbReference type="EMBL" id="JAGSCS010000022">
    <property type="protein sequence ID" value="MBR0577154.1"/>
    <property type="molecule type" value="Genomic_DNA"/>
</dbReference>
<keyword evidence="4 8" id="KW-1003">Cell membrane</keyword>
<dbReference type="GO" id="GO:0035435">
    <property type="term" value="P:phosphate ion transmembrane transport"/>
    <property type="evidence" value="ECO:0007669"/>
    <property type="project" value="InterPro"/>
</dbReference>
<evidence type="ECO:0000256" key="7">
    <source>
        <dbReference type="ARBA" id="ARBA00023136"/>
    </source>
</evidence>
<gene>
    <name evidence="10" type="primary">pstA</name>
    <name evidence="10" type="ORF">KCG48_12595</name>
</gene>
<dbReference type="InterPro" id="IPR005672">
    <property type="entry name" value="Phosphate_PstA"/>
</dbReference>
<comment type="caution">
    <text evidence="8">Lacks conserved residue(s) required for the propagation of feature annotation.</text>
</comment>
<feature type="domain" description="ABC transmembrane type-1" evidence="9">
    <location>
        <begin position="64"/>
        <end position="266"/>
    </location>
</feature>
<reference evidence="10" key="1">
    <citation type="submission" date="2021-04" db="EMBL/GenBank/DDBJ databases">
        <title>Proteiniclasticum sedimins sp. nov., an obligate anaerobic bacterium isolated from anaerobic sludge.</title>
        <authorList>
            <person name="Liu J."/>
        </authorList>
    </citation>
    <scope>NUCLEOTIDE SEQUENCE</scope>
    <source>
        <strain evidence="10">BAD-10</strain>
    </source>
</reference>
<evidence type="ECO:0000256" key="8">
    <source>
        <dbReference type="RuleBase" id="RU363043"/>
    </source>
</evidence>
<evidence type="ECO:0000313" key="11">
    <source>
        <dbReference type="Proteomes" id="UP000675379"/>
    </source>
</evidence>
<evidence type="ECO:0000256" key="2">
    <source>
        <dbReference type="ARBA" id="ARBA00007069"/>
    </source>
</evidence>
<keyword evidence="6 8" id="KW-1133">Transmembrane helix</keyword>
<dbReference type="AlphaFoldDB" id="A0A941HR35"/>
<comment type="similarity">
    <text evidence="2 8">Belongs to the binding-protein-dependent transport system permease family. CysTW subfamily.</text>
</comment>
<evidence type="ECO:0000313" key="10">
    <source>
        <dbReference type="EMBL" id="MBR0577154.1"/>
    </source>
</evidence>
<feature type="transmembrane region" description="Helical" evidence="8">
    <location>
        <begin position="248"/>
        <end position="268"/>
    </location>
</feature>
<feature type="transmembrane region" description="Helical" evidence="8">
    <location>
        <begin position="64"/>
        <end position="89"/>
    </location>
</feature>
<evidence type="ECO:0000256" key="1">
    <source>
        <dbReference type="ARBA" id="ARBA00004651"/>
    </source>
</evidence>
<keyword evidence="3" id="KW-0813">Transport</keyword>
<dbReference type="PANTHER" id="PTHR43470:SF3">
    <property type="entry name" value="PHOSPHATE TRANSPORT SYSTEM PERMEASE PROTEIN PSTA-RELATED"/>
    <property type="match status" value="1"/>
</dbReference>
<accession>A0A941HR35</accession>
<evidence type="ECO:0000256" key="6">
    <source>
        <dbReference type="ARBA" id="ARBA00022989"/>
    </source>
</evidence>
<dbReference type="SUPFAM" id="SSF161098">
    <property type="entry name" value="MetI-like"/>
    <property type="match status" value="1"/>
</dbReference>
<name>A0A941HR35_9CLOT</name>
<evidence type="ECO:0000256" key="3">
    <source>
        <dbReference type="ARBA" id="ARBA00022448"/>
    </source>
</evidence>
<comment type="subcellular location">
    <subcellularLocation>
        <location evidence="1 8">Cell membrane</location>
        <topology evidence="1 8">Multi-pass membrane protein</topology>
    </subcellularLocation>
</comment>
<feature type="transmembrane region" description="Helical" evidence="8">
    <location>
        <begin position="101"/>
        <end position="125"/>
    </location>
</feature>
<dbReference type="Gene3D" id="1.10.3720.10">
    <property type="entry name" value="MetI-like"/>
    <property type="match status" value="1"/>
</dbReference>
<dbReference type="PANTHER" id="PTHR43470">
    <property type="entry name" value="PHOSPHATE TRANSPORT SYSTEM PERMEASE PROTEIN PSTA-RELATED"/>
    <property type="match status" value="1"/>
</dbReference>
<dbReference type="CDD" id="cd06261">
    <property type="entry name" value="TM_PBP2"/>
    <property type="match status" value="1"/>
</dbReference>
<dbReference type="InterPro" id="IPR035906">
    <property type="entry name" value="MetI-like_sf"/>
</dbReference>
<feature type="transmembrane region" description="Helical" evidence="8">
    <location>
        <begin position="131"/>
        <end position="151"/>
    </location>
</feature>
<evidence type="ECO:0000256" key="4">
    <source>
        <dbReference type="ARBA" id="ARBA00022475"/>
    </source>
</evidence>
<dbReference type="InterPro" id="IPR000515">
    <property type="entry name" value="MetI-like"/>
</dbReference>
<keyword evidence="5 8" id="KW-0812">Transmembrane</keyword>
<evidence type="ECO:0000259" key="9">
    <source>
        <dbReference type="PROSITE" id="PS50928"/>
    </source>
</evidence>
<evidence type="ECO:0000256" key="5">
    <source>
        <dbReference type="ARBA" id="ARBA00022692"/>
    </source>
</evidence>
<protein>
    <recommendedName>
        <fullName evidence="8">Phosphate transport system permease protein PstA</fullName>
    </recommendedName>
</protein>
<proteinExistence type="inferred from homology"/>
<feature type="transmembrane region" description="Helical" evidence="8">
    <location>
        <begin position="12"/>
        <end position="35"/>
    </location>
</feature>
<keyword evidence="11" id="KW-1185">Reference proteome</keyword>
<dbReference type="NCBIfam" id="TIGR00974">
    <property type="entry name" value="3a0107s02c"/>
    <property type="match status" value="1"/>
</dbReference>